<accession>A0A9N8R9H0</accession>
<name>A0A9N8R9H0_GIBZA</name>
<evidence type="ECO:0000313" key="1">
    <source>
        <dbReference type="EMBL" id="CAG1980828.1"/>
    </source>
</evidence>
<dbReference type="EMBL" id="CAJPIJ010000119">
    <property type="protein sequence ID" value="CAG1980828.1"/>
    <property type="molecule type" value="Genomic_DNA"/>
</dbReference>
<proteinExistence type="predicted"/>
<evidence type="ECO:0000313" key="2">
    <source>
        <dbReference type="Proteomes" id="UP000746612"/>
    </source>
</evidence>
<gene>
    <name evidence="1" type="ORF">MDCFG202_LOCUS206417</name>
</gene>
<sequence length="173" mass="19163">MPREPRLFDQRKHRTMQAKVASHWRFNEGINTLAAPSGNLPGHNMQNLSLSHLVSSPLQSAGARRAIQCWSNSGTQRACGSLSVYRVAMDLAGVDSTRPMKPIPDYQQSCIDSHPLMTSLSNLEITRCREVERMAAKTAGVCRAILDKLIRGWLFQDPCMASSLTAADAHQYP</sequence>
<comment type="caution">
    <text evidence="1">The sequence shown here is derived from an EMBL/GenBank/DDBJ whole genome shotgun (WGS) entry which is preliminary data.</text>
</comment>
<protein>
    <submittedName>
        <fullName evidence="1">Uncharacterized protein</fullName>
    </submittedName>
</protein>
<dbReference type="Proteomes" id="UP000746612">
    <property type="component" value="Unassembled WGS sequence"/>
</dbReference>
<organism evidence="1 2">
    <name type="scientific">Gibberella zeae</name>
    <name type="common">Wheat head blight fungus</name>
    <name type="synonym">Fusarium graminearum</name>
    <dbReference type="NCBI Taxonomy" id="5518"/>
    <lineage>
        <taxon>Eukaryota</taxon>
        <taxon>Fungi</taxon>
        <taxon>Dikarya</taxon>
        <taxon>Ascomycota</taxon>
        <taxon>Pezizomycotina</taxon>
        <taxon>Sordariomycetes</taxon>
        <taxon>Hypocreomycetidae</taxon>
        <taxon>Hypocreales</taxon>
        <taxon>Nectriaceae</taxon>
        <taxon>Fusarium</taxon>
    </lineage>
</organism>
<reference evidence="1" key="1">
    <citation type="submission" date="2021-03" db="EMBL/GenBank/DDBJ databases">
        <authorList>
            <person name="Alouane T."/>
            <person name="Langin T."/>
            <person name="Bonhomme L."/>
        </authorList>
    </citation>
    <scope>NUCLEOTIDE SEQUENCE</scope>
    <source>
        <strain evidence="1">MDC_Fg202</strain>
    </source>
</reference>
<dbReference type="AlphaFoldDB" id="A0A9N8R9H0"/>